<evidence type="ECO:0000313" key="11">
    <source>
        <dbReference type="Proteomes" id="UP000694392"/>
    </source>
</evidence>
<dbReference type="Ensembl" id="ENSSPUT00000005056.1">
    <property type="protein sequence ID" value="ENSSPUP00000004762.1"/>
    <property type="gene ID" value="ENSSPUG00000003683.1"/>
</dbReference>
<dbReference type="GeneTree" id="ENSGT00940000157928"/>
<reference evidence="10" key="1">
    <citation type="submission" date="2025-08" db="UniProtKB">
        <authorList>
            <consortium name="Ensembl"/>
        </authorList>
    </citation>
    <scope>IDENTIFICATION</scope>
</reference>
<dbReference type="Proteomes" id="UP000694392">
    <property type="component" value="Unplaced"/>
</dbReference>
<dbReference type="InterPro" id="IPR000782">
    <property type="entry name" value="FAS1_domain"/>
</dbReference>
<dbReference type="Gene3D" id="2.30.180.10">
    <property type="entry name" value="FAS1 domain"/>
    <property type="match status" value="1"/>
</dbReference>
<feature type="domain" description="FAS1" evidence="8">
    <location>
        <begin position="165"/>
        <end position="303"/>
    </location>
</feature>
<dbReference type="PANTHER" id="PTHR24038">
    <property type="entry name" value="STABILIN"/>
    <property type="match status" value="1"/>
</dbReference>
<dbReference type="PROSITE" id="PS01186">
    <property type="entry name" value="EGF_2"/>
    <property type="match status" value="1"/>
</dbReference>
<dbReference type="PROSITE" id="PS50213">
    <property type="entry name" value="FAS1"/>
    <property type="match status" value="1"/>
</dbReference>
<dbReference type="AlphaFoldDB" id="A0A8D0G9K1"/>
<evidence type="ECO:0000256" key="5">
    <source>
        <dbReference type="ARBA" id="ARBA00023292"/>
    </source>
</evidence>
<feature type="disulfide bond" evidence="6">
    <location>
        <begin position="98"/>
        <end position="119"/>
    </location>
</feature>
<evidence type="ECO:0000256" key="7">
    <source>
        <dbReference type="SAM" id="Phobius"/>
    </source>
</evidence>
<keyword evidence="5" id="KW-0424">Laminin EGF-like domain</keyword>
<dbReference type="PROSITE" id="PS01241">
    <property type="entry name" value="LINK_1"/>
    <property type="match status" value="1"/>
</dbReference>
<dbReference type="SMART" id="SM00445">
    <property type="entry name" value="LINK"/>
    <property type="match status" value="1"/>
</dbReference>
<feature type="disulfide bond" evidence="6">
    <location>
        <begin position="74"/>
        <end position="143"/>
    </location>
</feature>
<feature type="transmembrane region" description="Helical" evidence="7">
    <location>
        <begin position="325"/>
        <end position="350"/>
    </location>
</feature>
<evidence type="ECO:0000259" key="9">
    <source>
        <dbReference type="PROSITE" id="PS50963"/>
    </source>
</evidence>
<keyword evidence="2 7" id="KW-0472">Membrane</keyword>
<dbReference type="InterPro" id="IPR000538">
    <property type="entry name" value="Link_dom"/>
</dbReference>
<dbReference type="InterPro" id="IPR036378">
    <property type="entry name" value="FAS1_dom_sf"/>
</dbReference>
<evidence type="ECO:0000256" key="1">
    <source>
        <dbReference type="ARBA" id="ARBA00004370"/>
    </source>
</evidence>
<keyword evidence="7" id="KW-0812">Transmembrane</keyword>
<accession>A0A8D0G9K1</accession>
<keyword evidence="3 6" id="KW-1015">Disulfide bond</keyword>
<proteinExistence type="predicted"/>
<dbReference type="InterPro" id="IPR000742">
    <property type="entry name" value="EGF"/>
</dbReference>
<dbReference type="PROSITE" id="PS50963">
    <property type="entry name" value="LINK_2"/>
    <property type="match status" value="1"/>
</dbReference>
<keyword evidence="11" id="KW-1185">Reference proteome</keyword>
<sequence>MRRCECKAGYVGNGVQCLEEVIPPIDRCLEENGQCHPDAICTDLHFHDKTVGVFHFQSPRGKYNFTYKDAEAGCAAEGASLATLQQLSAAQQMGFHMCTVGWLDNGTAGYPTTYPNFNCGGNHVGIVDYGLRNDLNETWDAYCYQAKDVQCDCQDGFLGDGYACSGNVLAVLAQHFNFSIFYSLLLDHANATQDGLDFLNFLSRDPSYKTLFVPLNSGFGVNTTLTWADVKLHVSTSDVLLLSFNLSHGAVIPSQAGYNLSIADFHSENSTKPSGSRVVNNSLIVEWDILAFNGIIHAIEKPLTVPHLPVHLDQVAGAVKSSSSMIIGVTSVVVIVLLFLAFAGVAHYYLKAKNQGFQFRYFKTELEEEEEPFPWEERSPPLVSVTNPVYGAHSSVYDPFEDTFNGEDFLDTHRILGDE</sequence>
<dbReference type="Gene3D" id="3.10.100.10">
    <property type="entry name" value="Mannose-Binding Protein A, subunit A"/>
    <property type="match status" value="1"/>
</dbReference>
<evidence type="ECO:0000256" key="4">
    <source>
        <dbReference type="ARBA" id="ARBA00023180"/>
    </source>
</evidence>
<evidence type="ECO:0000313" key="10">
    <source>
        <dbReference type="Ensembl" id="ENSSPUP00000004762.1"/>
    </source>
</evidence>
<dbReference type="PRINTS" id="PR01265">
    <property type="entry name" value="LINKMODULE"/>
</dbReference>
<dbReference type="Pfam" id="PF00193">
    <property type="entry name" value="Xlink"/>
    <property type="match status" value="1"/>
</dbReference>
<keyword evidence="4" id="KW-0325">Glycoprotein</keyword>
<dbReference type="GO" id="GO:0007155">
    <property type="term" value="P:cell adhesion"/>
    <property type="evidence" value="ECO:0007669"/>
    <property type="project" value="InterPro"/>
</dbReference>
<dbReference type="SUPFAM" id="SSF82153">
    <property type="entry name" value="FAS1 domain"/>
    <property type="match status" value="1"/>
</dbReference>
<evidence type="ECO:0000256" key="3">
    <source>
        <dbReference type="ARBA" id="ARBA00023157"/>
    </source>
</evidence>
<dbReference type="SUPFAM" id="SSF56436">
    <property type="entry name" value="C-type lectin-like"/>
    <property type="match status" value="1"/>
</dbReference>
<dbReference type="InterPro" id="IPR016186">
    <property type="entry name" value="C-type_lectin-like/link_sf"/>
</dbReference>
<reference evidence="10" key="2">
    <citation type="submission" date="2025-09" db="UniProtKB">
        <authorList>
            <consortium name="Ensembl"/>
        </authorList>
    </citation>
    <scope>IDENTIFICATION</scope>
</reference>
<comment type="subcellular location">
    <subcellularLocation>
        <location evidence="1">Membrane</location>
    </subcellularLocation>
</comment>
<name>A0A8D0G9K1_SPHPU</name>
<dbReference type="SMART" id="SM00554">
    <property type="entry name" value="FAS1"/>
    <property type="match status" value="1"/>
</dbReference>
<feature type="domain" description="Link" evidence="9">
    <location>
        <begin position="52"/>
        <end position="145"/>
    </location>
</feature>
<evidence type="ECO:0000256" key="2">
    <source>
        <dbReference type="ARBA" id="ARBA00023136"/>
    </source>
</evidence>
<evidence type="ECO:0008006" key="12">
    <source>
        <dbReference type="Google" id="ProtNLM"/>
    </source>
</evidence>
<dbReference type="GO" id="GO:0016020">
    <property type="term" value="C:membrane"/>
    <property type="evidence" value="ECO:0007669"/>
    <property type="project" value="UniProtKB-SubCell"/>
</dbReference>
<dbReference type="PANTHER" id="PTHR24038:SF8">
    <property type="entry name" value="STABILIN-1"/>
    <property type="match status" value="1"/>
</dbReference>
<evidence type="ECO:0000259" key="8">
    <source>
        <dbReference type="PROSITE" id="PS50213"/>
    </source>
</evidence>
<organism evidence="10 11">
    <name type="scientific">Sphenodon punctatus</name>
    <name type="common">Tuatara</name>
    <name type="synonym">Hatteria punctata</name>
    <dbReference type="NCBI Taxonomy" id="8508"/>
    <lineage>
        <taxon>Eukaryota</taxon>
        <taxon>Metazoa</taxon>
        <taxon>Chordata</taxon>
        <taxon>Craniata</taxon>
        <taxon>Vertebrata</taxon>
        <taxon>Euteleostomi</taxon>
        <taxon>Lepidosauria</taxon>
        <taxon>Sphenodontia</taxon>
        <taxon>Sphenodontidae</taxon>
        <taxon>Sphenodon</taxon>
    </lineage>
</organism>
<dbReference type="InterPro" id="IPR016187">
    <property type="entry name" value="CTDL_fold"/>
</dbReference>
<dbReference type="GO" id="GO:0005540">
    <property type="term" value="F:hyaluronic acid binding"/>
    <property type="evidence" value="ECO:0007669"/>
    <property type="project" value="InterPro"/>
</dbReference>
<dbReference type="OMA" id="MRRCECK"/>
<keyword evidence="7" id="KW-1133">Transmembrane helix</keyword>
<evidence type="ECO:0000256" key="6">
    <source>
        <dbReference type="PROSITE-ProRule" id="PRU00323"/>
    </source>
</evidence>
<protein>
    <recommendedName>
        <fullName evidence="12">Stabilin-2</fullName>
    </recommendedName>
</protein>
<dbReference type="FunFam" id="3.10.100.10:FF:000001">
    <property type="entry name" value="Hyaluronan proteoglycan link protein 1"/>
    <property type="match status" value="1"/>
</dbReference>